<dbReference type="AlphaFoldDB" id="A0A0C9S480"/>
<comment type="similarity">
    <text evidence="1">Belongs to the UDP-glycosyltransferase family.</text>
</comment>
<sequence>MSTEHIRELAWGLEASGQAFLWVIRPDLVQRDSTALPEGYLARIRARGFLVGWAPQLKVLRHPSVGGFLTHNGWNSTIESISMGVPMIGWPYWSEQFLNCRFSKDVWKVGLDLESTADENGLVKADEIEKAVRSLMESADGKELRKNAAKLKEAAHKAVMPGGSSSRNVDMFVEHMGNLCQQNQ</sequence>
<dbReference type="PANTHER" id="PTHR48045:SF31">
    <property type="entry name" value="UDP-GLYCOSYLTRANSFERASE 76B1-LIKE"/>
    <property type="match status" value="1"/>
</dbReference>
<evidence type="ECO:0000256" key="2">
    <source>
        <dbReference type="ARBA" id="ARBA00022679"/>
    </source>
</evidence>
<dbReference type="InterPro" id="IPR002213">
    <property type="entry name" value="UDP_glucos_trans"/>
</dbReference>
<keyword evidence="2" id="KW-0808">Transferase</keyword>
<dbReference type="PANTHER" id="PTHR48045">
    <property type="entry name" value="UDP-GLYCOSYLTRANSFERASE 72B1"/>
    <property type="match status" value="1"/>
</dbReference>
<name>A0A0C9S480_9CONI</name>
<dbReference type="FunFam" id="3.40.50.2000:FF:000060">
    <property type="entry name" value="Glycosyltransferase"/>
    <property type="match status" value="1"/>
</dbReference>
<evidence type="ECO:0000313" key="3">
    <source>
        <dbReference type="EMBL" id="JAG86857.1"/>
    </source>
</evidence>
<dbReference type="Pfam" id="PF00201">
    <property type="entry name" value="UDPGT"/>
    <property type="match status" value="1"/>
</dbReference>
<proteinExistence type="inferred from homology"/>
<dbReference type="EMBL" id="GCHU01014045">
    <property type="protein sequence ID" value="JAG86857.1"/>
    <property type="molecule type" value="Transcribed_RNA"/>
</dbReference>
<dbReference type="GO" id="GO:0008194">
    <property type="term" value="F:UDP-glycosyltransferase activity"/>
    <property type="evidence" value="ECO:0007669"/>
    <property type="project" value="InterPro"/>
</dbReference>
<dbReference type="CDD" id="cd03784">
    <property type="entry name" value="GT1_Gtf-like"/>
    <property type="match status" value="1"/>
</dbReference>
<protein>
    <submittedName>
        <fullName evidence="3">TSA: Wollemia nobilis Ref_Wollemi_Transcript_14126_1622 transcribed RNA sequence</fullName>
    </submittedName>
</protein>
<dbReference type="Gene3D" id="3.40.50.2000">
    <property type="entry name" value="Glycogen Phosphorylase B"/>
    <property type="match status" value="2"/>
</dbReference>
<evidence type="ECO:0000256" key="1">
    <source>
        <dbReference type="ARBA" id="ARBA00009995"/>
    </source>
</evidence>
<accession>A0A0C9S480</accession>
<dbReference type="SUPFAM" id="SSF53756">
    <property type="entry name" value="UDP-Glycosyltransferase/glycogen phosphorylase"/>
    <property type="match status" value="1"/>
</dbReference>
<organism evidence="3">
    <name type="scientific">Wollemia nobilis</name>
    <dbReference type="NCBI Taxonomy" id="56998"/>
    <lineage>
        <taxon>Eukaryota</taxon>
        <taxon>Viridiplantae</taxon>
        <taxon>Streptophyta</taxon>
        <taxon>Embryophyta</taxon>
        <taxon>Tracheophyta</taxon>
        <taxon>Spermatophyta</taxon>
        <taxon>Pinopsida</taxon>
        <taxon>Pinidae</taxon>
        <taxon>Conifers II</taxon>
        <taxon>Araucariales</taxon>
        <taxon>Araucariaceae</taxon>
        <taxon>Wollemia</taxon>
    </lineage>
</organism>
<reference evidence="3" key="1">
    <citation type="submission" date="2015-02" db="EMBL/GenBank/DDBJ databases">
        <title>A transcriptome of Wollemia nobilis - a relic of Gondwana.</title>
        <authorList>
            <person name="Chia J.Y."/>
            <person name="Leong Y.S."/>
            <person name="Abdul Karim S."/>
            <person name="Wan Azmi N."/>
            <person name="Hercus R."/>
            <person name="Croft L."/>
        </authorList>
    </citation>
    <scope>NUCLEOTIDE SEQUENCE</scope>
    <source>
        <strain evidence="3">MaeBrown</strain>
        <tissue evidence="3">Leaf</tissue>
    </source>
</reference>